<name>A0A9N9RYW7_9DIPT</name>
<dbReference type="PANTHER" id="PTHR21254:SF1">
    <property type="entry name" value="C2 DOMAIN-CONTAINING PROTEIN 3"/>
    <property type="match status" value="1"/>
</dbReference>
<dbReference type="InterPro" id="IPR035892">
    <property type="entry name" value="C2_domain_sf"/>
</dbReference>
<evidence type="ECO:0000256" key="1">
    <source>
        <dbReference type="SAM" id="MobiDB-lite"/>
    </source>
</evidence>
<dbReference type="SMART" id="SM00239">
    <property type="entry name" value="C2"/>
    <property type="match status" value="1"/>
</dbReference>
<organism evidence="3 4">
    <name type="scientific">Chironomus riparius</name>
    <dbReference type="NCBI Taxonomy" id="315576"/>
    <lineage>
        <taxon>Eukaryota</taxon>
        <taxon>Metazoa</taxon>
        <taxon>Ecdysozoa</taxon>
        <taxon>Arthropoda</taxon>
        <taxon>Hexapoda</taxon>
        <taxon>Insecta</taxon>
        <taxon>Pterygota</taxon>
        <taxon>Neoptera</taxon>
        <taxon>Endopterygota</taxon>
        <taxon>Diptera</taxon>
        <taxon>Nematocera</taxon>
        <taxon>Chironomoidea</taxon>
        <taxon>Chironomidae</taxon>
        <taxon>Chironominae</taxon>
        <taxon>Chironomus</taxon>
    </lineage>
</organism>
<feature type="compositionally biased region" description="Polar residues" evidence="1">
    <location>
        <begin position="1204"/>
        <end position="1217"/>
    </location>
</feature>
<feature type="region of interest" description="Disordered" evidence="1">
    <location>
        <begin position="510"/>
        <end position="561"/>
    </location>
</feature>
<dbReference type="PROSITE" id="PS50004">
    <property type="entry name" value="C2"/>
    <property type="match status" value="1"/>
</dbReference>
<keyword evidence="4" id="KW-1185">Reference proteome</keyword>
<dbReference type="Pfam" id="PF00168">
    <property type="entry name" value="C2"/>
    <property type="match status" value="1"/>
</dbReference>
<protein>
    <recommendedName>
        <fullName evidence="2">C2 domain-containing protein</fullName>
    </recommendedName>
</protein>
<feature type="compositionally biased region" description="Basic and acidic residues" evidence="1">
    <location>
        <begin position="528"/>
        <end position="561"/>
    </location>
</feature>
<dbReference type="GO" id="GO:0034451">
    <property type="term" value="C:centriolar satellite"/>
    <property type="evidence" value="ECO:0007669"/>
    <property type="project" value="TreeGrafter"/>
</dbReference>
<gene>
    <name evidence="3" type="ORF">CHIRRI_LOCUS9014</name>
</gene>
<dbReference type="GO" id="GO:0071539">
    <property type="term" value="P:protein localization to centrosome"/>
    <property type="evidence" value="ECO:0007669"/>
    <property type="project" value="TreeGrafter"/>
</dbReference>
<dbReference type="Gene3D" id="2.60.40.150">
    <property type="entry name" value="C2 domain"/>
    <property type="match status" value="1"/>
</dbReference>
<feature type="compositionally biased region" description="Polar residues" evidence="1">
    <location>
        <begin position="513"/>
        <end position="522"/>
    </location>
</feature>
<feature type="compositionally biased region" description="Polar residues" evidence="1">
    <location>
        <begin position="1228"/>
        <end position="1238"/>
    </location>
</feature>
<dbReference type="Pfam" id="PF25339">
    <property type="entry name" value="C2_C2CD3_N"/>
    <property type="match status" value="1"/>
</dbReference>
<dbReference type="CDD" id="cd00030">
    <property type="entry name" value="C2"/>
    <property type="match status" value="1"/>
</dbReference>
<dbReference type="InterPro" id="IPR000008">
    <property type="entry name" value="C2_dom"/>
</dbReference>
<feature type="domain" description="C2" evidence="2">
    <location>
        <begin position="836"/>
        <end position="1002"/>
    </location>
</feature>
<dbReference type="Proteomes" id="UP001153620">
    <property type="component" value="Chromosome 2"/>
</dbReference>
<dbReference type="SUPFAM" id="SSF49562">
    <property type="entry name" value="C2 domain (Calcium/lipid-binding domain, CaLB)"/>
    <property type="match status" value="1"/>
</dbReference>
<sequence>MRKMSVCEKSENYSLPPYVSGKLHGFCELFIDEIKWTTTKTYNTVKILIKFWGESRSRIFEKVEIKRPESNKSLKYSAITKNSKTILTATYKVCTNNQLFQSYLKNSEPIQIEIFSAKTADLIGKLSVKIPEELYNLENKASSQVYVDILSNRNFKLGEIKISFEVKLNINCCTMMDVTQPIVSLKINPEKDVCKENQKFQKSIKISKSKAIVEENKENLQGIACIGNKMAITVRESKPKKPFLLKTKQTSINHRRAESNKSTTTSSISEKEIYMSNKHNLSEGIGKLTLINYLRGQQMTSSEENRILSDLLQLSPTQSLIDGIRANSAKVSSKPVSKRDESKCLKVLINVLELNEIGYEDVKHYFNNFSNAKFIFKCALTSKLFGKSKENFNFLSSISDLPSHRIVFANDLVRNIKLSDDSINTYLNFGFCMKTVNYSYSSFRVIGFSRVKIEEVLRNNYCFFKKCPVLNENDVRVGSVTLKIEITDLNIESHSVYTEYRPPATLLSHQRLKTTSHPSTSNDDCENMGERNFDKSMQTDENEMRSKGSRKENRTDDNRDTEMVDVEAKDSIRKAKVYQGILFIEGLKSSKDQKISSEYFITYDGFWNECQEMTEVSVSNILNYLKQFAVIFDSEFLKKVQNNFMELKLWEKTNEKSEKLIATTRVPLHQFYIAFKDIEMIEHLSTNKLPVISTDAWCNFVTPLSSELLCQAKILLAIGSENQIDFLKLSRNLHNLQPPQKQELKEHNNSSSPYDPNAQIKSKLTAFIESLSQKLPEPSTAVIQQKFSAPSVSSNSSVGSQSSQPQLRKTSELLDTLQKALSQPPPQSDLSLFQAHTEHSDMSISSATPNNDSIKINVTIEHAANLPKVIVKKCRNNKRKNKGTTPQKAEFDPHTYATFEATTDHLNEKSLPQNTIKSHEGIVYCTKVVRSTNPEWNQSFEVYVPFDVLKNPQKKFVIKVWRKPSHDPQKIEPSPFEDSVIGFSAIDLSVLLTGLPVLSGYYNVIDFNGRSNGQIKITLKPLDDVNKFRNPSSPLVPLMQPLSIDISSNESSNDGSNILSRTLKRKFTELDEITQRLRARLFDVTADENLDPDEEFEKDLNTAVDDMDDNEDNLENFGWLKNEDDLGHNLLQQTECFQEDFNKIIESRPSTSKDQSSVPTRQITGCSSETSQFAIDDLLKKYDLDTLINPNIFKNLLDPTLANSDSTPTLNPQPVNKDSNDKDENESDVTTISSISNDQDVKIIQKALQRASLQENSEQSSTRREPEGEINK</sequence>
<reference evidence="3" key="1">
    <citation type="submission" date="2022-01" db="EMBL/GenBank/DDBJ databases">
        <authorList>
            <person name="King R."/>
        </authorList>
    </citation>
    <scope>NUCLEOTIDE SEQUENCE</scope>
</reference>
<accession>A0A9N9RYW7</accession>
<dbReference type="GO" id="GO:0005814">
    <property type="term" value="C:centriole"/>
    <property type="evidence" value="ECO:0007669"/>
    <property type="project" value="TreeGrafter"/>
</dbReference>
<proteinExistence type="predicted"/>
<feature type="compositionally biased region" description="Basic and acidic residues" evidence="1">
    <location>
        <begin position="1261"/>
        <end position="1272"/>
    </location>
</feature>
<evidence type="ECO:0000259" key="2">
    <source>
        <dbReference type="PROSITE" id="PS50004"/>
    </source>
</evidence>
<evidence type="ECO:0000313" key="4">
    <source>
        <dbReference type="Proteomes" id="UP001153620"/>
    </source>
</evidence>
<dbReference type="GO" id="GO:0060271">
    <property type="term" value="P:cilium assembly"/>
    <property type="evidence" value="ECO:0007669"/>
    <property type="project" value="TreeGrafter"/>
</dbReference>
<feature type="region of interest" description="Disordered" evidence="1">
    <location>
        <begin position="1204"/>
        <end position="1272"/>
    </location>
</feature>
<feature type="compositionally biased region" description="Polar residues" evidence="1">
    <location>
        <begin position="1251"/>
        <end position="1260"/>
    </location>
</feature>
<dbReference type="AlphaFoldDB" id="A0A9N9RYW7"/>
<dbReference type="OrthoDB" id="79771at2759"/>
<dbReference type="EMBL" id="OU895878">
    <property type="protein sequence ID" value="CAG9806149.1"/>
    <property type="molecule type" value="Genomic_DNA"/>
</dbReference>
<dbReference type="PANTHER" id="PTHR21254">
    <property type="entry name" value="C2 DOMAIN-CONTAINING PROTEIN 3"/>
    <property type="match status" value="1"/>
</dbReference>
<dbReference type="GO" id="GO:0061511">
    <property type="term" value="P:centriole elongation"/>
    <property type="evidence" value="ECO:0007669"/>
    <property type="project" value="TreeGrafter"/>
</dbReference>
<evidence type="ECO:0000313" key="3">
    <source>
        <dbReference type="EMBL" id="CAG9806149.1"/>
    </source>
</evidence>
<dbReference type="InterPro" id="IPR057537">
    <property type="entry name" value="C2_C2CD3_N"/>
</dbReference>
<reference evidence="3" key="2">
    <citation type="submission" date="2022-10" db="EMBL/GenBank/DDBJ databases">
        <authorList>
            <consortium name="ENA_rothamsted_submissions"/>
            <consortium name="culmorum"/>
            <person name="King R."/>
        </authorList>
    </citation>
    <scope>NUCLEOTIDE SEQUENCE</scope>
</reference>